<reference evidence="1 2" key="1">
    <citation type="submission" date="2012-08" db="EMBL/GenBank/DDBJ databases">
        <title>Genome sequencing of Lactobacillus florum 8D.</title>
        <authorList>
            <person name="Kim E.B."/>
            <person name="Marco M.L."/>
        </authorList>
    </citation>
    <scope>NUCLEOTIDE SEQUENCE [LARGE SCALE GENOMIC DNA]</scope>
    <source>
        <strain evidence="1 2">8D</strain>
    </source>
</reference>
<accession>W9EDA9</accession>
<dbReference type="PATRIC" id="fig|1221538.3.peg.1052"/>
<comment type="caution">
    <text evidence="1">The sequence shown here is derived from an EMBL/GenBank/DDBJ whole genome shotgun (WGS) entry which is preliminary data.</text>
</comment>
<dbReference type="EMBL" id="ALXG01000043">
    <property type="protein sequence ID" value="ETO40057.1"/>
    <property type="molecule type" value="Genomic_DNA"/>
</dbReference>
<gene>
    <name evidence="1" type="ORF">B808_1046</name>
</gene>
<dbReference type="Proteomes" id="UP000019474">
    <property type="component" value="Unassembled WGS sequence"/>
</dbReference>
<dbReference type="AlphaFoldDB" id="W9EDA9"/>
<name>W9EDA9_9LACO</name>
<evidence type="ECO:0000313" key="1">
    <source>
        <dbReference type="EMBL" id="ETO40057.1"/>
    </source>
</evidence>
<keyword evidence="2" id="KW-1185">Reference proteome</keyword>
<evidence type="ECO:0000313" key="2">
    <source>
        <dbReference type="Proteomes" id="UP000019474"/>
    </source>
</evidence>
<organism evidence="1 2">
    <name type="scientific">Fructilactobacillus florum 8D</name>
    <dbReference type="NCBI Taxonomy" id="1221538"/>
    <lineage>
        <taxon>Bacteria</taxon>
        <taxon>Bacillati</taxon>
        <taxon>Bacillota</taxon>
        <taxon>Bacilli</taxon>
        <taxon>Lactobacillales</taxon>
        <taxon>Lactobacillaceae</taxon>
        <taxon>Fructilactobacillus</taxon>
    </lineage>
</organism>
<protein>
    <submittedName>
        <fullName evidence="1">Uncharacterized protein</fullName>
    </submittedName>
</protein>
<sequence length="43" mass="4948">MIKSTIILNMFPPMLRLINSSYFSINFVIKTVAYQLNSVINLV</sequence>
<proteinExistence type="predicted"/>